<accession>A0ABV7B7V2</accession>
<dbReference type="InterPro" id="IPR022346">
    <property type="entry name" value="T2SS_GspH"/>
</dbReference>
<feature type="domain" description="General secretion pathway GspH" evidence="12">
    <location>
        <begin position="71"/>
        <end position="180"/>
    </location>
</feature>
<evidence type="ECO:0000313" key="14">
    <source>
        <dbReference type="Proteomes" id="UP001595386"/>
    </source>
</evidence>
<comment type="caution">
    <text evidence="13">The sequence shown here is derived from an EMBL/GenBank/DDBJ whole genome shotgun (WGS) entry which is preliminary data.</text>
</comment>
<keyword evidence="3" id="KW-1003">Cell membrane</keyword>
<name>A0ABV7B7V2_9GAMM</name>
<keyword evidence="8 11" id="KW-0472">Membrane</keyword>
<keyword evidence="14" id="KW-1185">Reference proteome</keyword>
<reference evidence="14" key="1">
    <citation type="journal article" date="2019" name="Int. J. Syst. Evol. Microbiol.">
        <title>The Global Catalogue of Microorganisms (GCM) 10K type strain sequencing project: providing services to taxonomists for standard genome sequencing and annotation.</title>
        <authorList>
            <consortium name="The Broad Institute Genomics Platform"/>
            <consortium name="The Broad Institute Genome Sequencing Center for Infectious Disease"/>
            <person name="Wu L."/>
            <person name="Ma J."/>
        </authorList>
    </citation>
    <scope>NUCLEOTIDE SEQUENCE [LARGE SCALE GENOMIC DNA]</scope>
    <source>
        <strain evidence="14">KCTC 52660</strain>
    </source>
</reference>
<comment type="subcellular location">
    <subcellularLocation>
        <location evidence="1">Cell inner membrane</location>
        <topology evidence="1">Single-pass membrane protein</topology>
    </subcellularLocation>
</comment>
<dbReference type="InterPro" id="IPR045584">
    <property type="entry name" value="Pilin-like"/>
</dbReference>
<evidence type="ECO:0000256" key="7">
    <source>
        <dbReference type="ARBA" id="ARBA00022989"/>
    </source>
</evidence>
<dbReference type="Pfam" id="PF12019">
    <property type="entry name" value="GspH"/>
    <property type="match status" value="1"/>
</dbReference>
<dbReference type="RefSeq" id="WP_379761145.1">
    <property type="nucleotide sequence ID" value="NZ_JBHRSQ010000039.1"/>
</dbReference>
<evidence type="ECO:0000256" key="3">
    <source>
        <dbReference type="ARBA" id="ARBA00022475"/>
    </source>
</evidence>
<evidence type="ECO:0000256" key="8">
    <source>
        <dbReference type="ARBA" id="ARBA00023136"/>
    </source>
</evidence>
<keyword evidence="7 11" id="KW-1133">Transmembrane helix</keyword>
<organism evidence="13 14">
    <name type="scientific">Halomonas tibetensis</name>
    <dbReference type="NCBI Taxonomy" id="2259590"/>
    <lineage>
        <taxon>Bacteria</taxon>
        <taxon>Pseudomonadati</taxon>
        <taxon>Pseudomonadota</taxon>
        <taxon>Gammaproteobacteria</taxon>
        <taxon>Oceanospirillales</taxon>
        <taxon>Halomonadaceae</taxon>
        <taxon>Halomonas</taxon>
    </lineage>
</organism>
<gene>
    <name evidence="13" type="ORF">ACFODV_15760</name>
</gene>
<evidence type="ECO:0000256" key="4">
    <source>
        <dbReference type="ARBA" id="ARBA00022481"/>
    </source>
</evidence>
<keyword evidence="6 11" id="KW-0812">Transmembrane</keyword>
<feature type="transmembrane region" description="Helical" evidence="11">
    <location>
        <begin position="35"/>
        <end position="55"/>
    </location>
</feature>
<keyword evidence="5" id="KW-0997">Cell inner membrane</keyword>
<evidence type="ECO:0000259" key="12">
    <source>
        <dbReference type="Pfam" id="PF12019"/>
    </source>
</evidence>
<dbReference type="Pfam" id="PF07963">
    <property type="entry name" value="N_methyl"/>
    <property type="match status" value="1"/>
</dbReference>
<dbReference type="InterPro" id="IPR012902">
    <property type="entry name" value="N_methyl_site"/>
</dbReference>
<evidence type="ECO:0000256" key="6">
    <source>
        <dbReference type="ARBA" id="ARBA00022692"/>
    </source>
</evidence>
<comment type="similarity">
    <text evidence="9">Belongs to the GSP H family.</text>
</comment>
<dbReference type="Gene3D" id="3.55.40.10">
    <property type="entry name" value="minor pseudopilin epsh domain"/>
    <property type="match status" value="1"/>
</dbReference>
<dbReference type="NCBIfam" id="TIGR02532">
    <property type="entry name" value="IV_pilin_GFxxxE"/>
    <property type="match status" value="1"/>
</dbReference>
<evidence type="ECO:0000256" key="5">
    <source>
        <dbReference type="ARBA" id="ARBA00022519"/>
    </source>
</evidence>
<evidence type="ECO:0000256" key="10">
    <source>
        <dbReference type="ARBA" id="ARBA00030775"/>
    </source>
</evidence>
<keyword evidence="4" id="KW-0488">Methylation</keyword>
<protein>
    <recommendedName>
        <fullName evidence="2">Type II secretion system protein H</fullName>
    </recommendedName>
    <alternativeName>
        <fullName evidence="10">General secretion pathway protein H</fullName>
    </alternativeName>
</protein>
<proteinExistence type="inferred from homology"/>
<evidence type="ECO:0000256" key="9">
    <source>
        <dbReference type="ARBA" id="ARBA00025772"/>
    </source>
</evidence>
<evidence type="ECO:0000256" key="11">
    <source>
        <dbReference type="SAM" id="Phobius"/>
    </source>
</evidence>
<dbReference type="EMBL" id="JBHRSQ010000039">
    <property type="protein sequence ID" value="MFC2993477.1"/>
    <property type="molecule type" value="Genomic_DNA"/>
</dbReference>
<evidence type="ECO:0000256" key="1">
    <source>
        <dbReference type="ARBA" id="ARBA00004377"/>
    </source>
</evidence>
<dbReference type="PROSITE" id="PS00409">
    <property type="entry name" value="PROKAR_NTER_METHYL"/>
    <property type="match status" value="1"/>
</dbReference>
<evidence type="ECO:0000313" key="13">
    <source>
        <dbReference type="EMBL" id="MFC2993477.1"/>
    </source>
</evidence>
<dbReference type="SUPFAM" id="SSF54523">
    <property type="entry name" value="Pili subunits"/>
    <property type="match status" value="1"/>
</dbReference>
<sequence length="194" mass="21091">MHPATPFSSHIDGGYYTATPRTRVKPCPPQRQQGLTLIELIVVIAVLAIITTVGIPNFQQFTARNEVAAEVMKLKSALSMAQTHAIMKRSTVTLCPSADRTSCSNGDWSLPLLVIHGRAESGDINGEILRHFNPGRVESVTYRNDNRPIRYGRLGRPAGHNGTLRICGRMGTGASVIVSNFGRVRVVSGRPSEC</sequence>
<dbReference type="Proteomes" id="UP001595386">
    <property type="component" value="Unassembled WGS sequence"/>
</dbReference>
<evidence type="ECO:0000256" key="2">
    <source>
        <dbReference type="ARBA" id="ARBA00021549"/>
    </source>
</evidence>